<evidence type="ECO:0000313" key="2">
    <source>
        <dbReference type="Proteomes" id="UP001153332"/>
    </source>
</evidence>
<name>A0ACC2JVE9_9PEZI</name>
<dbReference type="EMBL" id="JAPUUL010000286">
    <property type="protein sequence ID" value="KAJ8131460.1"/>
    <property type="molecule type" value="Genomic_DNA"/>
</dbReference>
<organism evidence="1 2">
    <name type="scientific">Lasiodiplodia mahajangana</name>
    <dbReference type="NCBI Taxonomy" id="1108764"/>
    <lineage>
        <taxon>Eukaryota</taxon>
        <taxon>Fungi</taxon>
        <taxon>Dikarya</taxon>
        <taxon>Ascomycota</taxon>
        <taxon>Pezizomycotina</taxon>
        <taxon>Dothideomycetes</taxon>
        <taxon>Dothideomycetes incertae sedis</taxon>
        <taxon>Botryosphaeriales</taxon>
        <taxon>Botryosphaeriaceae</taxon>
        <taxon>Lasiodiplodia</taxon>
    </lineage>
</organism>
<reference evidence="1" key="1">
    <citation type="submission" date="2022-12" db="EMBL/GenBank/DDBJ databases">
        <title>Genome Sequence of Lasiodiplodia mahajangana.</title>
        <authorList>
            <person name="Buettner E."/>
        </authorList>
    </citation>
    <scope>NUCLEOTIDE SEQUENCE</scope>
    <source>
        <strain evidence="1">VT137</strain>
    </source>
</reference>
<gene>
    <name evidence="1" type="ORF">O1611_g2160</name>
</gene>
<dbReference type="Proteomes" id="UP001153332">
    <property type="component" value="Unassembled WGS sequence"/>
</dbReference>
<evidence type="ECO:0000313" key="1">
    <source>
        <dbReference type="EMBL" id="KAJ8131460.1"/>
    </source>
</evidence>
<accession>A0ACC2JVE9</accession>
<comment type="caution">
    <text evidence="1">The sequence shown here is derived from an EMBL/GenBank/DDBJ whole genome shotgun (WGS) entry which is preliminary data.</text>
</comment>
<protein>
    <submittedName>
        <fullName evidence="1">Uncharacterized protein</fullName>
    </submittedName>
</protein>
<sequence length="258" mass="28200">MTVVHSTKPVIILVNGAWHLPDAWHKVKHQLEAAGYEVYTPKLLTVAKSEPLDCTWRVDAAVIHDLAIPLFNQGRQAVIVGHSYGGIVATASVEGQTVAERQSRGLRGGFAAVVFLCAFAIPQPGISLLSLLGGKYEMDWIDAAEPFTVPSSPVKVKRELAPFYTDLPREEAAKWIGKLQYQSQRSFEEPLLFCANDIKIPMTYLVCEGDKALPVYIQESMANAIPGMKIRRCTAGHSPFLSQPDLTVEVIVGAAEST</sequence>
<proteinExistence type="predicted"/>
<keyword evidence="2" id="KW-1185">Reference proteome</keyword>